<dbReference type="RefSeq" id="WP_072299667.1">
    <property type="nucleotide sequence ID" value="NZ_FPIP01000002.1"/>
</dbReference>
<gene>
    <name evidence="1" type="ORF">SAMN02910280_1315</name>
</gene>
<dbReference type="SUPFAM" id="SSF52540">
    <property type="entry name" value="P-loop containing nucleoside triphosphate hydrolases"/>
    <property type="match status" value="1"/>
</dbReference>
<reference evidence="1 2" key="1">
    <citation type="submission" date="2016-11" db="EMBL/GenBank/DDBJ databases">
        <authorList>
            <person name="Jaros S."/>
            <person name="Januszkiewicz K."/>
            <person name="Wedrychowicz H."/>
        </authorList>
    </citation>
    <scope>NUCLEOTIDE SEQUENCE [LARGE SCALE GENOMIC DNA]</scope>
    <source>
        <strain evidence="1 2">YL228</strain>
    </source>
</reference>
<proteinExistence type="predicted"/>
<evidence type="ECO:0000313" key="1">
    <source>
        <dbReference type="EMBL" id="SFW23971.1"/>
    </source>
</evidence>
<dbReference type="Proteomes" id="UP000183461">
    <property type="component" value="Unassembled WGS sequence"/>
</dbReference>
<organism evidence="1 2">
    <name type="scientific">Ruminococcus flavefaciens</name>
    <dbReference type="NCBI Taxonomy" id="1265"/>
    <lineage>
        <taxon>Bacteria</taxon>
        <taxon>Bacillati</taxon>
        <taxon>Bacillota</taxon>
        <taxon>Clostridia</taxon>
        <taxon>Eubacteriales</taxon>
        <taxon>Oscillospiraceae</taxon>
        <taxon>Ruminococcus</taxon>
    </lineage>
</organism>
<dbReference type="EMBL" id="FPIP01000002">
    <property type="protein sequence ID" value="SFW23971.1"/>
    <property type="molecule type" value="Genomic_DNA"/>
</dbReference>
<sequence length="200" mass="22275">MSKKILFIGGSPCSGKSTAAELISKEYGAYYFKVDDHLGELIAAAAAQGKAACAGISGLSADGNWLREPHIQCEEEFRIYGETAPFVFDKIDQISAELIITEGAAYTPQVMKAYGAENYIAIVPSPEFQISHYRQREWVKYVLAECSAKEKAFDNWMQRDILFAQQVKAECEKMGIPCMVNDGTKMVEELYQWVKTAFGL</sequence>
<protein>
    <recommendedName>
        <fullName evidence="3">Shikimate kinase</fullName>
    </recommendedName>
</protein>
<dbReference type="AlphaFoldDB" id="A0A1K1MLK2"/>
<dbReference type="InterPro" id="IPR027417">
    <property type="entry name" value="P-loop_NTPase"/>
</dbReference>
<accession>A0A1K1MLK2</accession>
<dbReference type="Gene3D" id="3.40.50.300">
    <property type="entry name" value="P-loop containing nucleotide triphosphate hydrolases"/>
    <property type="match status" value="1"/>
</dbReference>
<name>A0A1K1MLK2_RUMFL</name>
<evidence type="ECO:0000313" key="2">
    <source>
        <dbReference type="Proteomes" id="UP000183461"/>
    </source>
</evidence>
<evidence type="ECO:0008006" key="3">
    <source>
        <dbReference type="Google" id="ProtNLM"/>
    </source>
</evidence>